<evidence type="ECO:0000313" key="2">
    <source>
        <dbReference type="Proteomes" id="UP000604661"/>
    </source>
</evidence>
<comment type="caution">
    <text evidence="1">The sequence shown here is derived from an EMBL/GenBank/DDBJ whole genome shotgun (WGS) entry which is preliminary data.</text>
</comment>
<organism evidence="1 2">
    <name type="scientific">Nostoc linckia FACHB-391</name>
    <dbReference type="NCBI Taxonomy" id="2692906"/>
    <lineage>
        <taxon>Bacteria</taxon>
        <taxon>Bacillati</taxon>
        <taxon>Cyanobacteriota</taxon>
        <taxon>Cyanophyceae</taxon>
        <taxon>Nostocales</taxon>
        <taxon>Nostocaceae</taxon>
        <taxon>Nostoc</taxon>
    </lineage>
</organism>
<keyword evidence="2" id="KW-1185">Reference proteome</keyword>
<accession>A0ABR8F8M1</accession>
<dbReference type="EMBL" id="JACJTE010000162">
    <property type="protein sequence ID" value="MBD2566220.1"/>
    <property type="molecule type" value="Genomic_DNA"/>
</dbReference>
<proteinExistence type="predicted"/>
<sequence length="79" mass="8710">MSVGSALGVSLFLVTWSSLPATLPNVFNFSILRIVSGDIKDLCYKCSVSVVLKNPFGRTAVSCHERSERWRSHPQGMKP</sequence>
<reference evidence="1 2" key="1">
    <citation type="journal article" date="2020" name="ISME J.">
        <title>Comparative genomics reveals insights into cyanobacterial evolution and habitat adaptation.</title>
        <authorList>
            <person name="Chen M.Y."/>
            <person name="Teng W.K."/>
            <person name="Zhao L."/>
            <person name="Hu C.X."/>
            <person name="Zhou Y.K."/>
            <person name="Han B.P."/>
            <person name="Song L.R."/>
            <person name="Shu W.S."/>
        </authorList>
    </citation>
    <scope>NUCLEOTIDE SEQUENCE [LARGE SCALE GENOMIC DNA]</scope>
    <source>
        <strain evidence="1 2">FACHB-391</strain>
    </source>
</reference>
<evidence type="ECO:0000313" key="1">
    <source>
        <dbReference type="EMBL" id="MBD2566220.1"/>
    </source>
</evidence>
<protein>
    <recommendedName>
        <fullName evidence="3">Secreted protein</fullName>
    </recommendedName>
</protein>
<dbReference type="RefSeq" id="WP_190900575.1">
    <property type="nucleotide sequence ID" value="NZ_JACJTE010000162.1"/>
</dbReference>
<evidence type="ECO:0008006" key="3">
    <source>
        <dbReference type="Google" id="ProtNLM"/>
    </source>
</evidence>
<dbReference type="Proteomes" id="UP000604661">
    <property type="component" value="Unassembled WGS sequence"/>
</dbReference>
<gene>
    <name evidence="1" type="ORF">H6G95_37950</name>
</gene>
<name>A0ABR8F8M1_NOSLI</name>